<name>A0ABM8AK44_9DEIO</name>
<evidence type="ECO:0000256" key="1">
    <source>
        <dbReference type="SAM" id="SignalP"/>
    </source>
</evidence>
<gene>
    <name evidence="2" type="ORF">DAETH_41550</name>
</gene>
<dbReference type="Gene3D" id="3.40.190.10">
    <property type="entry name" value="Periplasmic binding protein-like II"/>
    <property type="match status" value="1"/>
</dbReference>
<dbReference type="Pfam" id="PF01547">
    <property type="entry name" value="SBP_bac_1"/>
    <property type="match status" value="1"/>
</dbReference>
<sequence length="414" mass="44737">MRKARSLLILAALAGGSALAQEKVTLRFTTWAGGDALKLLQSLAADYGKRNRNVTVEVESIPFGSYDQKITVQIAGGTPPDVGWVAERSVPGYIASRSLVNLRSTVASDPGLVLNDYAPASLALWTRGDALYGLPFSFSPMLVYYNRDLFEKAGIPTPATLLKQNKWNYAAFEASASAIKKASPGAYGASLFRLDPQNWAGGILAAVYSNGGDVFGQDAASCALDTPGSVRAFELAQRMMRDGTAPRLGEQVTFASGRLGMYADQVSYSAQLKDVNFKWDVAPMPSGPSGRKTLLGQAGYAVFSASKHQKEAQDFIKYLSSRAVMQRTAQFFPPPRRSLLNSSTFLKNPLISEASLRDAVLKQVGSARTLIVPTNWTQVNDVVVRNLERTLRPSANVAQELGRVCNEVDAVLKK</sequence>
<keyword evidence="2" id="KW-0614">Plasmid</keyword>
<dbReference type="InterPro" id="IPR050490">
    <property type="entry name" value="Bact_solute-bd_prot1"/>
</dbReference>
<dbReference type="PANTHER" id="PTHR43649">
    <property type="entry name" value="ARABINOSE-BINDING PROTEIN-RELATED"/>
    <property type="match status" value="1"/>
</dbReference>
<dbReference type="CDD" id="cd13585">
    <property type="entry name" value="PBP2_TMBP_like"/>
    <property type="match status" value="1"/>
</dbReference>
<geneLocation type="plasmid" evidence="2 3">
    <name>pDAETH-2</name>
</geneLocation>
<evidence type="ECO:0000313" key="2">
    <source>
        <dbReference type="EMBL" id="BDP44186.1"/>
    </source>
</evidence>
<dbReference type="RefSeq" id="WP_264778541.1">
    <property type="nucleotide sequence ID" value="NZ_AP026562.1"/>
</dbReference>
<feature type="chain" id="PRO_5046417877" evidence="1">
    <location>
        <begin position="21"/>
        <end position="414"/>
    </location>
</feature>
<keyword evidence="3" id="KW-1185">Reference proteome</keyword>
<protein>
    <submittedName>
        <fullName evidence="2">ABC transporter substrate-binding protein</fullName>
    </submittedName>
</protein>
<feature type="signal peptide" evidence="1">
    <location>
        <begin position="1"/>
        <end position="20"/>
    </location>
</feature>
<dbReference type="SUPFAM" id="SSF53850">
    <property type="entry name" value="Periplasmic binding protein-like II"/>
    <property type="match status" value="1"/>
</dbReference>
<organism evidence="2 3">
    <name type="scientific">Deinococcus aetherius</name>
    <dbReference type="NCBI Taxonomy" id="200252"/>
    <lineage>
        <taxon>Bacteria</taxon>
        <taxon>Thermotogati</taxon>
        <taxon>Deinococcota</taxon>
        <taxon>Deinococci</taxon>
        <taxon>Deinococcales</taxon>
        <taxon>Deinococcaceae</taxon>
        <taxon>Deinococcus</taxon>
    </lineage>
</organism>
<dbReference type="EMBL" id="AP026562">
    <property type="protein sequence ID" value="BDP44186.1"/>
    <property type="molecule type" value="Genomic_DNA"/>
</dbReference>
<dbReference type="InterPro" id="IPR006059">
    <property type="entry name" value="SBP"/>
</dbReference>
<keyword evidence="1" id="KW-0732">Signal</keyword>
<dbReference type="Proteomes" id="UP001064971">
    <property type="component" value="Plasmid pDAETH-2"/>
</dbReference>
<dbReference type="PANTHER" id="PTHR43649:SF12">
    <property type="entry name" value="DIACETYLCHITOBIOSE BINDING PROTEIN DASA"/>
    <property type="match status" value="1"/>
</dbReference>
<accession>A0ABM8AK44</accession>
<proteinExistence type="predicted"/>
<reference evidence="2" key="1">
    <citation type="submission" date="2022-07" db="EMBL/GenBank/DDBJ databases">
        <title>Complete Genome Sequence of the Radioresistant Bacterium Deinococcus aetherius ST0316, Isolated from the Air Dust collected in Lower Stratosphere above Japan.</title>
        <authorList>
            <person name="Satoh K."/>
            <person name="Hagiwara K."/>
            <person name="Katsumata K."/>
            <person name="Kubo A."/>
            <person name="Yokobori S."/>
            <person name="Yamagishi A."/>
            <person name="Oono Y."/>
            <person name="Narumi I."/>
        </authorList>
    </citation>
    <scope>NUCLEOTIDE SEQUENCE</scope>
    <source>
        <strain evidence="2">ST0316</strain>
        <plasmid evidence="2">pDAETH-2</plasmid>
    </source>
</reference>
<evidence type="ECO:0000313" key="3">
    <source>
        <dbReference type="Proteomes" id="UP001064971"/>
    </source>
</evidence>